<dbReference type="Gene3D" id="3.40.50.2000">
    <property type="entry name" value="Glycogen Phosphorylase B"/>
    <property type="match status" value="2"/>
</dbReference>
<evidence type="ECO:0000259" key="1">
    <source>
        <dbReference type="Pfam" id="PF00534"/>
    </source>
</evidence>
<gene>
    <name evidence="3" type="ORF">ACFQ1G_03045</name>
</gene>
<sequence length="397" mass="44972">MPRSSCSWEGAEALWITAAGWASAAKRNLGDAVVVTSDKIAAPHEVWNYPLLPDKNGKAKRRKFSLVPAFLKILINDLFTWWNLKNWKVLENLNLEGRKPAFIWEKHDLFVGPGKSLATKYNVPFISYVHAPVVWEASKWGVKRYWWGKWLESVEARNLKKADLVAVVSEEVKQKILQMGISEEKILISPMAVEPELFAHTKASELRNRLNLTGKTVIGWTGSFRKFHGLDHLIKAFKEVSDQSPETILMLVGDGSERKDCEELVRKLGIQEKVIFTGRIQFSNIPKYVSLFDIAVVSARSGEGFHYSPLKLREYMAAGKAVLAPNAGEIPENFEDENVLKLFNSGDINSLAEGMCFLIKEEEKRKIIAANGKDKILKTSTWDIELKKALEYLEKNK</sequence>
<evidence type="ECO:0000313" key="4">
    <source>
        <dbReference type="Proteomes" id="UP001597100"/>
    </source>
</evidence>
<accession>A0ABW3ICK0</accession>
<dbReference type="GO" id="GO:0016757">
    <property type="term" value="F:glycosyltransferase activity"/>
    <property type="evidence" value="ECO:0007669"/>
    <property type="project" value="UniProtKB-KW"/>
</dbReference>
<evidence type="ECO:0000259" key="2">
    <source>
        <dbReference type="Pfam" id="PF13439"/>
    </source>
</evidence>
<evidence type="ECO:0000313" key="3">
    <source>
        <dbReference type="EMBL" id="MFD0975758.1"/>
    </source>
</evidence>
<dbReference type="EMBL" id="JBHTJP010000032">
    <property type="protein sequence ID" value="MFD0975758.1"/>
    <property type="molecule type" value="Genomic_DNA"/>
</dbReference>
<organism evidence="3 4">
    <name type="scientific">Salinimicrobium gaetbulicola</name>
    <dbReference type="NCBI Taxonomy" id="999702"/>
    <lineage>
        <taxon>Bacteria</taxon>
        <taxon>Pseudomonadati</taxon>
        <taxon>Bacteroidota</taxon>
        <taxon>Flavobacteriia</taxon>
        <taxon>Flavobacteriales</taxon>
        <taxon>Flavobacteriaceae</taxon>
        <taxon>Salinimicrobium</taxon>
    </lineage>
</organism>
<dbReference type="PANTHER" id="PTHR12526:SF630">
    <property type="entry name" value="GLYCOSYLTRANSFERASE"/>
    <property type="match status" value="1"/>
</dbReference>
<feature type="domain" description="Glycosyltransferase subfamily 4-like N-terminal" evidence="2">
    <location>
        <begin position="117"/>
        <end position="196"/>
    </location>
</feature>
<keyword evidence="3" id="KW-0808">Transferase</keyword>
<dbReference type="RefSeq" id="WP_380736797.1">
    <property type="nucleotide sequence ID" value="NZ_JBHTJP010000032.1"/>
</dbReference>
<dbReference type="InterPro" id="IPR028098">
    <property type="entry name" value="Glyco_trans_4-like_N"/>
</dbReference>
<dbReference type="Pfam" id="PF00534">
    <property type="entry name" value="Glycos_transf_1"/>
    <property type="match status" value="1"/>
</dbReference>
<dbReference type="CDD" id="cd03801">
    <property type="entry name" value="GT4_PimA-like"/>
    <property type="match status" value="1"/>
</dbReference>
<dbReference type="Proteomes" id="UP001597100">
    <property type="component" value="Unassembled WGS sequence"/>
</dbReference>
<dbReference type="PANTHER" id="PTHR12526">
    <property type="entry name" value="GLYCOSYLTRANSFERASE"/>
    <property type="match status" value="1"/>
</dbReference>
<proteinExistence type="predicted"/>
<reference evidence="4" key="1">
    <citation type="journal article" date="2019" name="Int. J. Syst. Evol. Microbiol.">
        <title>The Global Catalogue of Microorganisms (GCM) 10K type strain sequencing project: providing services to taxonomists for standard genome sequencing and annotation.</title>
        <authorList>
            <consortium name="The Broad Institute Genomics Platform"/>
            <consortium name="The Broad Institute Genome Sequencing Center for Infectious Disease"/>
            <person name="Wu L."/>
            <person name="Ma J."/>
        </authorList>
    </citation>
    <scope>NUCLEOTIDE SEQUENCE [LARGE SCALE GENOMIC DNA]</scope>
    <source>
        <strain evidence="4">CCUG 60898</strain>
    </source>
</reference>
<name>A0ABW3ICK0_9FLAO</name>
<feature type="domain" description="Glycosyl transferase family 1" evidence="1">
    <location>
        <begin position="206"/>
        <end position="374"/>
    </location>
</feature>
<protein>
    <submittedName>
        <fullName evidence="3">Glycosyltransferase family 4 protein</fullName>
        <ecNumber evidence="3">2.4.-.-</ecNumber>
    </submittedName>
</protein>
<dbReference type="InterPro" id="IPR001296">
    <property type="entry name" value="Glyco_trans_1"/>
</dbReference>
<keyword evidence="3" id="KW-0328">Glycosyltransferase</keyword>
<dbReference type="SUPFAM" id="SSF53756">
    <property type="entry name" value="UDP-Glycosyltransferase/glycogen phosphorylase"/>
    <property type="match status" value="1"/>
</dbReference>
<keyword evidence="4" id="KW-1185">Reference proteome</keyword>
<dbReference type="Pfam" id="PF13439">
    <property type="entry name" value="Glyco_transf_4"/>
    <property type="match status" value="1"/>
</dbReference>
<comment type="caution">
    <text evidence="3">The sequence shown here is derived from an EMBL/GenBank/DDBJ whole genome shotgun (WGS) entry which is preliminary data.</text>
</comment>
<dbReference type="EC" id="2.4.-.-" evidence="3"/>